<dbReference type="Proteomes" id="UP001156664">
    <property type="component" value="Unassembled WGS sequence"/>
</dbReference>
<evidence type="ECO:0000256" key="2">
    <source>
        <dbReference type="ARBA" id="ARBA00023136"/>
    </source>
</evidence>
<keyword evidence="4" id="KW-0812">Transmembrane</keyword>
<dbReference type="EMBL" id="BSOJ01000018">
    <property type="protein sequence ID" value="GLR26797.1"/>
    <property type="molecule type" value="Genomic_DNA"/>
</dbReference>
<proteinExistence type="predicted"/>
<dbReference type="SUPFAM" id="SSF54427">
    <property type="entry name" value="NTF2-like"/>
    <property type="match status" value="1"/>
</dbReference>
<gene>
    <name evidence="7" type="ORF">GCM10007875_18870</name>
</gene>
<dbReference type="InterPro" id="IPR032710">
    <property type="entry name" value="NTF2-like_dom_sf"/>
</dbReference>
<feature type="transmembrane region" description="Helical" evidence="4">
    <location>
        <begin position="12"/>
        <end position="32"/>
    </location>
</feature>
<evidence type="ECO:0000259" key="5">
    <source>
        <dbReference type="Pfam" id="PF04355"/>
    </source>
</evidence>
<evidence type="ECO:0000256" key="4">
    <source>
        <dbReference type="SAM" id="Phobius"/>
    </source>
</evidence>
<comment type="caution">
    <text evidence="7">The sequence shown here is derived from an EMBL/GenBank/DDBJ whole genome shotgun (WGS) entry which is preliminary data.</text>
</comment>
<dbReference type="Gene3D" id="3.30.1450.10">
    <property type="match status" value="1"/>
</dbReference>
<keyword evidence="1" id="KW-0732">Signal</keyword>
<dbReference type="InterPro" id="IPR056203">
    <property type="entry name" value="Cds6_C"/>
</dbReference>
<keyword evidence="2 4" id="KW-0472">Membrane</keyword>
<dbReference type="InterPro" id="IPR007450">
    <property type="entry name" value="BamE_dom"/>
</dbReference>
<reference evidence="8" key="1">
    <citation type="journal article" date="2019" name="Int. J. Syst. Evol. Microbiol.">
        <title>The Global Catalogue of Microorganisms (GCM) 10K type strain sequencing project: providing services to taxonomists for standard genome sequencing and annotation.</title>
        <authorList>
            <consortium name="The Broad Institute Genomics Platform"/>
            <consortium name="The Broad Institute Genome Sequencing Center for Infectious Disease"/>
            <person name="Wu L."/>
            <person name="Ma J."/>
        </authorList>
    </citation>
    <scope>NUCLEOTIDE SEQUENCE [LARGE SCALE GENOMIC DNA]</scope>
    <source>
        <strain evidence="8">NBRC 105857</strain>
    </source>
</reference>
<evidence type="ECO:0000313" key="7">
    <source>
        <dbReference type="EMBL" id="GLR26797.1"/>
    </source>
</evidence>
<evidence type="ECO:0000259" key="6">
    <source>
        <dbReference type="Pfam" id="PF24125"/>
    </source>
</evidence>
<dbReference type="Gene3D" id="3.10.450.50">
    <property type="match status" value="1"/>
</dbReference>
<feature type="domain" description="Outer membrane protein assembly factor BamE" evidence="5">
    <location>
        <begin position="53"/>
        <end position="117"/>
    </location>
</feature>
<name>A0ABQ5YTM9_9BURK</name>
<dbReference type="Pfam" id="PF04355">
    <property type="entry name" value="BamE"/>
    <property type="match status" value="1"/>
</dbReference>
<dbReference type="Pfam" id="PF24125">
    <property type="entry name" value="Cds6_C"/>
    <property type="match status" value="1"/>
</dbReference>
<dbReference type="PROSITE" id="PS51257">
    <property type="entry name" value="PROKAR_LIPOPROTEIN"/>
    <property type="match status" value="1"/>
</dbReference>
<dbReference type="RefSeq" id="WP_284281465.1">
    <property type="nucleotide sequence ID" value="NZ_BSOJ01000018.1"/>
</dbReference>
<dbReference type="InterPro" id="IPR037873">
    <property type="entry name" value="BamE-like"/>
</dbReference>
<evidence type="ECO:0000256" key="3">
    <source>
        <dbReference type="SAM" id="MobiDB-lite"/>
    </source>
</evidence>
<protein>
    <recommendedName>
        <fullName evidence="9">Outer membrane protein assembly factor BamE</fullName>
    </recommendedName>
</protein>
<evidence type="ECO:0000256" key="1">
    <source>
        <dbReference type="ARBA" id="ARBA00022729"/>
    </source>
</evidence>
<keyword evidence="4" id="KW-1133">Transmembrane helix</keyword>
<evidence type="ECO:0000313" key="8">
    <source>
        <dbReference type="Proteomes" id="UP001156664"/>
    </source>
</evidence>
<keyword evidence="8" id="KW-1185">Reference proteome</keyword>
<accession>A0ABQ5YTM9</accession>
<organism evidence="7 8">
    <name type="scientific">Limnobacter litoralis</name>
    <dbReference type="NCBI Taxonomy" id="481366"/>
    <lineage>
        <taxon>Bacteria</taxon>
        <taxon>Pseudomonadati</taxon>
        <taxon>Pseudomonadota</taxon>
        <taxon>Betaproteobacteria</taxon>
        <taxon>Burkholderiales</taxon>
        <taxon>Burkholderiaceae</taxon>
        <taxon>Limnobacter</taxon>
    </lineage>
</organism>
<feature type="region of interest" description="Disordered" evidence="3">
    <location>
        <begin position="129"/>
        <end position="152"/>
    </location>
</feature>
<feature type="compositionally biased region" description="Pro residues" evidence="3">
    <location>
        <begin position="137"/>
        <end position="146"/>
    </location>
</feature>
<feature type="domain" description="Cds6 C-terminal" evidence="6">
    <location>
        <begin position="179"/>
        <end position="282"/>
    </location>
</feature>
<evidence type="ECO:0008006" key="9">
    <source>
        <dbReference type="Google" id="ProtNLM"/>
    </source>
</evidence>
<sequence>MNKLDRARATRFFVRASMALSVVVLSACSNMHSIRDVPEALDSEFDNASPREFITPIDLAKIKLGMTPLEVRNRLGPPMLSNQENEKRWDYVLKKNGNDGEKYVPYAVYFQDYKVVKLAELEPPPPSIVKAGEAPAAPAPAEPAPAPAAAAPAVDLGASVEAPAPSMETGGQVDDAAAINDMVNGWAQAWSSKDVNKYLSYYADTFEHHMKSRKAWVAQRKQRLGKPGSISVNVSDVKISMQSDSLANVTFKQDYTSDGYTDSGEKTLVLSKASGSWKIQSESFDKK</sequence>